<protein>
    <submittedName>
        <fullName evidence="2">Uncharacterized protein</fullName>
    </submittedName>
</protein>
<accession>A0AAX6GY33</accession>
<name>A0AAX6GY33_IRIPA</name>
<dbReference type="EMBL" id="JANAVB010015397">
    <property type="protein sequence ID" value="KAJ6833237.1"/>
    <property type="molecule type" value="Genomic_DNA"/>
</dbReference>
<reference evidence="2" key="2">
    <citation type="submission" date="2023-04" db="EMBL/GenBank/DDBJ databases">
        <authorList>
            <person name="Bruccoleri R.E."/>
            <person name="Oakeley E.J."/>
            <person name="Faust A.-M."/>
            <person name="Dessus-Babus S."/>
            <person name="Altorfer M."/>
            <person name="Burckhardt D."/>
            <person name="Oertli M."/>
            <person name="Naumann U."/>
            <person name="Petersen F."/>
            <person name="Wong J."/>
        </authorList>
    </citation>
    <scope>NUCLEOTIDE SEQUENCE</scope>
    <source>
        <strain evidence="2">GSM-AAB239-AS_SAM_17_03QT</strain>
        <tissue evidence="2">Leaf</tissue>
    </source>
</reference>
<gene>
    <name evidence="2" type="ORF">M6B38_341640</name>
</gene>
<comment type="caution">
    <text evidence="2">The sequence shown here is derived from an EMBL/GenBank/DDBJ whole genome shotgun (WGS) entry which is preliminary data.</text>
</comment>
<proteinExistence type="predicted"/>
<dbReference type="AlphaFoldDB" id="A0AAX6GY33"/>
<evidence type="ECO:0000313" key="3">
    <source>
        <dbReference type="Proteomes" id="UP001140949"/>
    </source>
</evidence>
<dbReference type="Proteomes" id="UP001140949">
    <property type="component" value="Unassembled WGS sequence"/>
</dbReference>
<organism evidence="2 3">
    <name type="scientific">Iris pallida</name>
    <name type="common">Sweet iris</name>
    <dbReference type="NCBI Taxonomy" id="29817"/>
    <lineage>
        <taxon>Eukaryota</taxon>
        <taxon>Viridiplantae</taxon>
        <taxon>Streptophyta</taxon>
        <taxon>Embryophyta</taxon>
        <taxon>Tracheophyta</taxon>
        <taxon>Spermatophyta</taxon>
        <taxon>Magnoliopsida</taxon>
        <taxon>Liliopsida</taxon>
        <taxon>Asparagales</taxon>
        <taxon>Iridaceae</taxon>
        <taxon>Iridoideae</taxon>
        <taxon>Irideae</taxon>
        <taxon>Iris</taxon>
    </lineage>
</organism>
<evidence type="ECO:0000256" key="1">
    <source>
        <dbReference type="SAM" id="MobiDB-lite"/>
    </source>
</evidence>
<reference evidence="2" key="1">
    <citation type="journal article" date="2023" name="GigaByte">
        <title>Genome assembly of the bearded iris, Iris pallida Lam.</title>
        <authorList>
            <person name="Bruccoleri R.E."/>
            <person name="Oakeley E.J."/>
            <person name="Faust A.M.E."/>
            <person name="Altorfer M."/>
            <person name="Dessus-Babus S."/>
            <person name="Burckhardt D."/>
            <person name="Oertli M."/>
            <person name="Naumann U."/>
            <person name="Petersen F."/>
            <person name="Wong J."/>
        </authorList>
    </citation>
    <scope>NUCLEOTIDE SEQUENCE</scope>
    <source>
        <strain evidence="2">GSM-AAB239-AS_SAM_17_03QT</strain>
    </source>
</reference>
<feature type="region of interest" description="Disordered" evidence="1">
    <location>
        <begin position="1"/>
        <end position="57"/>
    </location>
</feature>
<sequence>MRRRTAGLDCTKTRSGAGRVEAPSREGRGRALIIDEDVDSAGGESSTSPEGQRWTGSELEHRISVEVWYCARQGKQLGSGSAALAIDAVVGKWRHGSRLRSRFSFSLYLDLLLIPPSFCVRFRHENCIDVKNEM</sequence>
<evidence type="ECO:0000313" key="2">
    <source>
        <dbReference type="EMBL" id="KAJ6833237.1"/>
    </source>
</evidence>
<keyword evidence="3" id="KW-1185">Reference proteome</keyword>